<name>A0A8J3QTP0_9ACTN</name>
<protein>
    <submittedName>
        <fullName evidence="5">Bicyclomycin resistance protein</fullName>
    </submittedName>
</protein>
<evidence type="ECO:0000313" key="6">
    <source>
        <dbReference type="Proteomes" id="UP000642748"/>
    </source>
</evidence>
<dbReference type="PANTHER" id="PTHR43649:SF34">
    <property type="entry name" value="ABC TRANSPORTER PERIPLASMIC-BINDING PROTEIN YCJN-RELATED"/>
    <property type="match status" value="1"/>
</dbReference>
<accession>A0A8J3QTP0</accession>
<reference evidence="5" key="1">
    <citation type="submission" date="2021-01" db="EMBL/GenBank/DDBJ databases">
        <title>Whole genome shotgun sequence of Rugosimonospora africana NBRC 104875.</title>
        <authorList>
            <person name="Komaki H."/>
            <person name="Tamura T."/>
        </authorList>
    </citation>
    <scope>NUCLEOTIDE SEQUENCE</scope>
    <source>
        <strain evidence="5">NBRC 104875</strain>
    </source>
</reference>
<dbReference type="PANTHER" id="PTHR43649">
    <property type="entry name" value="ARABINOSE-BINDING PROTEIN-RELATED"/>
    <property type="match status" value="1"/>
</dbReference>
<gene>
    <name evidence="5" type="ORF">Raf01_48100</name>
</gene>
<comment type="caution">
    <text evidence="5">The sequence shown here is derived from an EMBL/GenBank/DDBJ whole genome shotgun (WGS) entry which is preliminary data.</text>
</comment>
<dbReference type="Gene3D" id="3.40.190.10">
    <property type="entry name" value="Periplasmic binding protein-like II"/>
    <property type="match status" value="1"/>
</dbReference>
<evidence type="ECO:0000256" key="3">
    <source>
        <dbReference type="ARBA" id="ARBA00022729"/>
    </source>
</evidence>
<organism evidence="5 6">
    <name type="scientific">Rugosimonospora africana</name>
    <dbReference type="NCBI Taxonomy" id="556532"/>
    <lineage>
        <taxon>Bacteria</taxon>
        <taxon>Bacillati</taxon>
        <taxon>Actinomycetota</taxon>
        <taxon>Actinomycetes</taxon>
        <taxon>Micromonosporales</taxon>
        <taxon>Micromonosporaceae</taxon>
        <taxon>Rugosimonospora</taxon>
    </lineage>
</organism>
<feature type="chain" id="PRO_5035301636" evidence="4">
    <location>
        <begin position="22"/>
        <end position="463"/>
    </location>
</feature>
<comment type="similarity">
    <text evidence="1">Belongs to the bacterial solute-binding protein 1 family.</text>
</comment>
<dbReference type="EMBL" id="BONZ01000045">
    <property type="protein sequence ID" value="GIH16638.1"/>
    <property type="molecule type" value="Genomic_DNA"/>
</dbReference>
<dbReference type="AlphaFoldDB" id="A0A8J3QTP0"/>
<evidence type="ECO:0000313" key="5">
    <source>
        <dbReference type="EMBL" id="GIH16638.1"/>
    </source>
</evidence>
<dbReference type="InterPro" id="IPR050490">
    <property type="entry name" value="Bact_solute-bd_prot1"/>
</dbReference>
<dbReference type="InterPro" id="IPR006059">
    <property type="entry name" value="SBP"/>
</dbReference>
<feature type="signal peptide" evidence="4">
    <location>
        <begin position="1"/>
        <end position="21"/>
    </location>
</feature>
<keyword evidence="2" id="KW-0813">Transport</keyword>
<evidence type="ECO:0000256" key="1">
    <source>
        <dbReference type="ARBA" id="ARBA00008520"/>
    </source>
</evidence>
<keyword evidence="3 4" id="KW-0732">Signal</keyword>
<dbReference type="Pfam" id="PF01547">
    <property type="entry name" value="SBP_bac_1"/>
    <property type="match status" value="1"/>
</dbReference>
<keyword evidence="6" id="KW-1185">Reference proteome</keyword>
<evidence type="ECO:0000256" key="4">
    <source>
        <dbReference type="SAM" id="SignalP"/>
    </source>
</evidence>
<dbReference type="PROSITE" id="PS51257">
    <property type="entry name" value="PROKAR_LIPOPROTEIN"/>
    <property type="match status" value="1"/>
</dbReference>
<evidence type="ECO:0000256" key="2">
    <source>
        <dbReference type="ARBA" id="ARBA00022448"/>
    </source>
</evidence>
<dbReference type="SUPFAM" id="SSF53850">
    <property type="entry name" value="Periplasmic binding protein-like II"/>
    <property type="match status" value="1"/>
</dbReference>
<proteinExistence type="inferred from homology"/>
<sequence>MRRVGISVTLLAVLGATTLIAGCSSSANSSGDGDSITVWSLEEQPDRLAKAKADAADFTTKTGIKVKLVGINEDQFPQLLTAAAAAGTMPDVIGALPLNDVRTMSSNDLVDTKTATQIVKDLGPDTFSKSALDLTRDGSTQLAVPSDGFALSVIYRKDLFAKAGLPAPKTYADLLNAAQKLNSPQIAGFVGGTSPSTAFTQQLFEWAALANGCQLVDGSGKVTIDSKQCVDAFNFYGNLIKNYSVPGSLDSTAVKTTYMAGKAAITIWASFILPEMAGQDKDIMPTCPQCKTDPSFIAKNSGFVTSFQGPDGSSPVQGGDVTSWVVTSTAKTSAATKFVEYFMNDGYLPWLNQAPEGKFPTRHGTSDDPQKFITGWSKLSTGIDTKAPLSTYYTQDEITAWQKSVDSFSRWAFTEGQGNLMGAILTQLPVPKAINALDNGDVDGAGAAAQAQKAVKSIQSSTK</sequence>
<dbReference type="Proteomes" id="UP000642748">
    <property type="component" value="Unassembled WGS sequence"/>
</dbReference>
<dbReference type="RefSeq" id="WP_203920215.1">
    <property type="nucleotide sequence ID" value="NZ_BONZ01000045.1"/>
</dbReference>